<accession>A0A1M5P1H4</accession>
<proteinExistence type="predicted"/>
<organism evidence="1 2">
    <name type="scientific">Flagellimonas flava</name>
    <dbReference type="NCBI Taxonomy" id="570519"/>
    <lineage>
        <taxon>Bacteria</taxon>
        <taxon>Pseudomonadati</taxon>
        <taxon>Bacteroidota</taxon>
        <taxon>Flavobacteriia</taxon>
        <taxon>Flavobacteriales</taxon>
        <taxon>Flavobacteriaceae</taxon>
        <taxon>Flagellimonas</taxon>
    </lineage>
</organism>
<dbReference type="Pfam" id="PF26421">
    <property type="entry name" value="Avidin_like"/>
    <property type="match status" value="1"/>
</dbReference>
<protein>
    <submittedName>
        <fullName evidence="1">Uncharacterized protein</fullName>
    </submittedName>
</protein>
<name>A0A1M5P1H4_9FLAO</name>
<evidence type="ECO:0000313" key="2">
    <source>
        <dbReference type="Proteomes" id="UP000184532"/>
    </source>
</evidence>
<dbReference type="InterPro" id="IPR058595">
    <property type="entry name" value="Avidin-like"/>
</dbReference>
<dbReference type="Proteomes" id="UP000184532">
    <property type="component" value="Unassembled WGS sequence"/>
</dbReference>
<reference evidence="2" key="1">
    <citation type="submission" date="2016-11" db="EMBL/GenBank/DDBJ databases">
        <authorList>
            <person name="Varghese N."/>
            <person name="Submissions S."/>
        </authorList>
    </citation>
    <scope>NUCLEOTIDE SEQUENCE [LARGE SCALE GENOMIC DNA]</scope>
    <source>
        <strain evidence="2">DSM 22638</strain>
    </source>
</reference>
<keyword evidence="2" id="KW-1185">Reference proteome</keyword>
<sequence length="112" mass="12686">MKFNLNQIQMKVIRTAPNGVVNHETLFQFSQKENLVQATYSGGQIQLGFLVGSVQESILHFSYCQLQIDGKLDNGMSKAELSHGPENKIRLTEHFEWKSRPGETGTNIFEQC</sequence>
<dbReference type="AlphaFoldDB" id="A0A1M5P1H4"/>
<evidence type="ECO:0000313" key="1">
    <source>
        <dbReference type="EMBL" id="SHG95578.1"/>
    </source>
</evidence>
<dbReference type="STRING" id="570519.SAMN04488116_3016"/>
<dbReference type="EMBL" id="FQWL01000006">
    <property type="protein sequence ID" value="SHG95578.1"/>
    <property type="molecule type" value="Genomic_DNA"/>
</dbReference>
<gene>
    <name evidence="1" type="ORF">SAMN04488116_3016</name>
</gene>